<comment type="caution">
    <text evidence="3">The sequence shown here is derived from an EMBL/GenBank/DDBJ whole genome shotgun (WGS) entry which is preliminary data.</text>
</comment>
<keyword evidence="2" id="KW-0472">Membrane</keyword>
<feature type="compositionally biased region" description="Low complexity" evidence="1">
    <location>
        <begin position="299"/>
        <end position="335"/>
    </location>
</feature>
<reference evidence="3 4" key="1">
    <citation type="submission" date="2019-06" db="EMBL/GenBank/DDBJ databases">
        <title>Sequencing the genomes of 1000 actinobacteria strains.</title>
        <authorList>
            <person name="Klenk H.-P."/>
        </authorList>
    </citation>
    <scope>NUCLEOTIDE SEQUENCE [LARGE SCALE GENOMIC DNA]</scope>
    <source>
        <strain evidence="3 4">DSM 24617</strain>
    </source>
</reference>
<feature type="compositionally biased region" description="Low complexity" evidence="1">
    <location>
        <begin position="342"/>
        <end position="374"/>
    </location>
</feature>
<accession>A0A542XG31</accession>
<sequence length="818" mass="84833">MSPTSAGASRGARHFVLAALCALLLLLGVVPAPAGFAAVPADPVPVADRDSTVDLTLTSVAPSVLRPGSPINVVGQVTNNGSETLETPVVRVALSSSSLATRTRVAEWLDGNRTLSTTQVATVTLDEPLAAGRSRQFNVTVAPDDLPDVSSQVTSIPLRFTVTDGSSTARGATRAEERTALPYAAADAQFTNPLEIGWVVPLTLPADPALFSSSGEDRLAAWRRAIGPGSAIDERVSALRGLPVTWLVDPTILEPPIDPDPQLPPAGAAEEGSPDSTPSTPPPSTPTPTPTPSSPTTPAPSTDPSGEPTETGTGTQPGATGPTTTGPAGTDQPTDGAGGTGAAPTPTPSTSTPAPSPTTTTPEPPTDTSSVDGLVSSLRSRLVARSSQQPVWLLPYGDPDTVALQRAGGSAALEQHLGRAPSTATDSMSDVSVSWPAADLRRREATAISSAWRSSRDTPPVTLLSTRQLQGTQRPETSTVARELSDGTPVLAYDESLSAATTSSGDAGTRTRRFLADSLGSYLEAPSRDRSALVLAPRADQASGAELASLITATADAPWLRSVGADELRTAEGDRPRAQIDDSPAAPPSPQAPSPISGETLQVTEGDRRTLDAVGTVLVDSDDVITGWSAAFDELASARWRGQRGPHTTTAQGLHEAIEQVPRQVAVRPSSVNFFTDAGQVGVLVVNDLNRPVRDVRLLLNPRRYVVAVEEQPEPLSLGAQSRLTVRVPFRAVAAGRVRIDAVLTTPAGTPLGAPADAPSQLEFNVRPTGTWLYWVMGAVAGPILVVGLYRSLRRGPRPHNELDAPVDAGASSESDDD</sequence>
<keyword evidence="4" id="KW-1185">Reference proteome</keyword>
<feature type="compositionally biased region" description="Basic and acidic residues" evidence="1">
    <location>
        <begin position="569"/>
        <end position="580"/>
    </location>
</feature>
<dbReference type="InterPro" id="IPR046112">
    <property type="entry name" value="DUF6049"/>
</dbReference>
<evidence type="ECO:0000256" key="2">
    <source>
        <dbReference type="SAM" id="Phobius"/>
    </source>
</evidence>
<name>A0A542XG31_9MICO</name>
<keyword evidence="2" id="KW-0812">Transmembrane</keyword>
<dbReference type="GO" id="GO:0005975">
    <property type="term" value="P:carbohydrate metabolic process"/>
    <property type="evidence" value="ECO:0007669"/>
    <property type="project" value="UniProtKB-ARBA"/>
</dbReference>
<dbReference type="EMBL" id="VFOK01000001">
    <property type="protein sequence ID" value="TQL34781.1"/>
    <property type="molecule type" value="Genomic_DNA"/>
</dbReference>
<evidence type="ECO:0000313" key="4">
    <source>
        <dbReference type="Proteomes" id="UP000318336"/>
    </source>
</evidence>
<dbReference type="Pfam" id="PF19516">
    <property type="entry name" value="DUF6049"/>
    <property type="match status" value="1"/>
</dbReference>
<feature type="region of interest" description="Disordered" evidence="1">
    <location>
        <begin position="569"/>
        <end position="599"/>
    </location>
</feature>
<dbReference type="InterPro" id="IPR013783">
    <property type="entry name" value="Ig-like_fold"/>
</dbReference>
<gene>
    <name evidence="3" type="ORF">FB554_2960</name>
</gene>
<dbReference type="OrthoDB" id="5137271at2"/>
<feature type="region of interest" description="Disordered" evidence="1">
    <location>
        <begin position="798"/>
        <end position="818"/>
    </location>
</feature>
<dbReference type="Gene3D" id="2.60.40.10">
    <property type="entry name" value="Immunoglobulins"/>
    <property type="match status" value="1"/>
</dbReference>
<keyword evidence="2" id="KW-1133">Transmembrane helix</keyword>
<protein>
    <submittedName>
        <fullName evidence="3">Uncharacterized protein</fullName>
    </submittedName>
</protein>
<proteinExistence type="predicted"/>
<feature type="region of interest" description="Disordered" evidence="1">
    <location>
        <begin position="253"/>
        <end position="374"/>
    </location>
</feature>
<feature type="transmembrane region" description="Helical" evidence="2">
    <location>
        <begin position="772"/>
        <end position="790"/>
    </location>
</feature>
<evidence type="ECO:0000256" key="1">
    <source>
        <dbReference type="SAM" id="MobiDB-lite"/>
    </source>
</evidence>
<organism evidence="3 4">
    <name type="scientific">Barrientosiimonas humi</name>
    <dbReference type="NCBI Taxonomy" id="999931"/>
    <lineage>
        <taxon>Bacteria</taxon>
        <taxon>Bacillati</taxon>
        <taxon>Actinomycetota</taxon>
        <taxon>Actinomycetes</taxon>
        <taxon>Micrococcales</taxon>
        <taxon>Dermacoccaceae</taxon>
        <taxon>Barrientosiimonas</taxon>
    </lineage>
</organism>
<dbReference type="Proteomes" id="UP000318336">
    <property type="component" value="Unassembled WGS sequence"/>
</dbReference>
<dbReference type="RefSeq" id="WP_142007135.1">
    <property type="nucleotide sequence ID" value="NZ_CAJTBP010000001.1"/>
</dbReference>
<evidence type="ECO:0000313" key="3">
    <source>
        <dbReference type="EMBL" id="TQL34781.1"/>
    </source>
</evidence>
<dbReference type="AlphaFoldDB" id="A0A542XG31"/>
<feature type="compositionally biased region" description="Pro residues" evidence="1">
    <location>
        <begin position="279"/>
        <end position="298"/>
    </location>
</feature>